<evidence type="ECO:0000313" key="3">
    <source>
        <dbReference type="Proteomes" id="UP000019763"/>
    </source>
</evidence>
<dbReference type="VEuPathDB" id="CryptoDB:GNI_149470"/>
<reference evidence="2" key="1">
    <citation type="submission" date="2013-12" db="EMBL/GenBank/DDBJ databases">
        <authorList>
            <person name="Omoto C.K."/>
            <person name="Sibley D."/>
            <person name="Venepally P."/>
            <person name="Hadjithomas M."/>
            <person name="Karamycheva S."/>
            <person name="Brunk B."/>
            <person name="Roos D."/>
            <person name="Caler E."/>
            <person name="Lorenzi H."/>
        </authorList>
    </citation>
    <scope>NUCLEOTIDE SEQUENCE</scope>
</reference>
<evidence type="ECO:0000313" key="2">
    <source>
        <dbReference type="EMBL" id="EZG44276.1"/>
    </source>
</evidence>
<keyword evidence="3" id="KW-1185">Reference proteome</keyword>
<feature type="compositionally biased region" description="Basic and acidic residues" evidence="1">
    <location>
        <begin position="321"/>
        <end position="332"/>
    </location>
</feature>
<dbReference type="GeneID" id="22915220"/>
<feature type="compositionally biased region" description="Polar residues" evidence="1">
    <location>
        <begin position="230"/>
        <end position="240"/>
    </location>
</feature>
<feature type="compositionally biased region" description="Basic and acidic residues" evidence="1">
    <location>
        <begin position="242"/>
        <end position="258"/>
    </location>
</feature>
<protein>
    <submittedName>
        <fullName evidence="2">Uncharacterized protein</fullName>
    </submittedName>
</protein>
<comment type="caution">
    <text evidence="2">The sequence shown here is derived from an EMBL/GenBank/DDBJ whole genome shotgun (WGS) entry which is preliminary data.</text>
</comment>
<feature type="region of interest" description="Disordered" evidence="1">
    <location>
        <begin position="209"/>
        <end position="272"/>
    </location>
</feature>
<gene>
    <name evidence="2" type="ORF">GNI_149470</name>
</gene>
<dbReference type="AlphaFoldDB" id="A0A023AZN8"/>
<dbReference type="Proteomes" id="UP000019763">
    <property type="component" value="Unassembled WGS sequence"/>
</dbReference>
<dbReference type="RefSeq" id="XP_011132727.1">
    <property type="nucleotide sequence ID" value="XM_011134425.1"/>
</dbReference>
<accession>A0A023AZN8</accession>
<name>A0A023AZN8_GRENI</name>
<sequence length="651" mass="72189">MDTGECIRPYTYHLAHNPALPQASLADLAGEAWVFLDRVWLSHRDAEALTTACTGTYKYHCQSCNDDRIVRLVSVVNDLSAEYRDYCCPLCSPGDHSSVDPGPGVQKLRSEKVATPVRLYRDLEGGQVDGYSRIYQGKTALNGQTMKVECAAADELGLTPNSLCGLHLIHCGKRWYCLAAYPPQLGADKKTEAWRGTGAWNTAGVWQIQRRTTPRQTQPNSQPPWCDMDSYNTSSYNTVANDGDRHEDDRLDDGRTQTRETWNGSSRRSHSLKVVGEEVPRLLQGDLRAFEDELGAAERDLNDAEGVSDARGDSEDGSGEAEYRPSRGEEGSGKGSSSGRSLTTMSTWGRTPRLHGAGSPGDTRNPTVASSIPAAAAWSRLFEKTQWYAESSSAQGLTLLSLSHCVAARVGSRPLHVLVFAHDAKHMSYLMRLIGHVTLLFTRSPQIVQDVALQNPHSVLALDWSMVNNSKTAIQKMMDEIGEFLRQIHVTLWSEVPSLLKGLSLEPFAFTLIFREVTAATATIAYWKLTEGKEGRETADYSHLFMTDDRDAGVDLEDLQRVLRTSMGPSYDVFESVMSGLTQYAGRCSALAVSALTLLTQYNFRFWEVLGGDRDCKPTQKDLHKKIYTENRPLELDHVPPSVMNQRVCQI</sequence>
<dbReference type="EMBL" id="AFNH02001112">
    <property type="protein sequence ID" value="EZG44276.1"/>
    <property type="molecule type" value="Genomic_DNA"/>
</dbReference>
<organism evidence="2 3">
    <name type="scientific">Gregarina niphandrodes</name>
    <name type="common">Septate eugregarine</name>
    <dbReference type="NCBI Taxonomy" id="110365"/>
    <lineage>
        <taxon>Eukaryota</taxon>
        <taxon>Sar</taxon>
        <taxon>Alveolata</taxon>
        <taxon>Apicomplexa</taxon>
        <taxon>Conoidasida</taxon>
        <taxon>Gregarinasina</taxon>
        <taxon>Eugregarinorida</taxon>
        <taxon>Gregarinidae</taxon>
        <taxon>Gregarina</taxon>
    </lineage>
</organism>
<feature type="compositionally biased region" description="Low complexity" evidence="1">
    <location>
        <begin position="209"/>
        <end position="224"/>
    </location>
</feature>
<feature type="compositionally biased region" description="Basic and acidic residues" evidence="1">
    <location>
        <begin position="298"/>
        <end position="314"/>
    </location>
</feature>
<evidence type="ECO:0000256" key="1">
    <source>
        <dbReference type="SAM" id="MobiDB-lite"/>
    </source>
</evidence>
<proteinExistence type="predicted"/>
<feature type="region of interest" description="Disordered" evidence="1">
    <location>
        <begin position="298"/>
        <end position="368"/>
    </location>
</feature>